<proteinExistence type="predicted"/>
<name>A0ABP8ZSB0_9MICO</name>
<reference evidence="3" key="1">
    <citation type="journal article" date="2019" name="Int. J. Syst. Evol. Microbiol.">
        <title>The Global Catalogue of Microorganisms (GCM) 10K type strain sequencing project: providing services to taxonomists for standard genome sequencing and annotation.</title>
        <authorList>
            <consortium name="The Broad Institute Genomics Platform"/>
            <consortium name="The Broad Institute Genome Sequencing Center for Infectious Disease"/>
            <person name="Wu L."/>
            <person name="Ma J."/>
        </authorList>
    </citation>
    <scope>NUCLEOTIDE SEQUENCE [LARGE SCALE GENOMIC DNA]</scope>
    <source>
        <strain evidence="3">JCM 18537</strain>
    </source>
</reference>
<sequence length="358" mass="38686">MDWTIDPLVVPASLDADDAAGFLALARIANASWRRDSGTDLHDDDPAELLSRWQERRYRTHDGLLARRGDVVVGAASLSEDTTTTRSAEVEVAVDADEEDSGVGDALLAAVEAVARDRGRSVLQGWTIHRPTAVGEDVLVPPTGAGAIPAADPSARRMQRAGYALGQVERNSVFDLHGSFDAVDALLADALERAGSDYRVVWWAGATPAEHADGYARAIARMATDVPAGELSIEESTWDAERLAVRDRRLSEAGQLLGVTLVVHEPTGEVAAFNELQVGVDRTRPTSQWGTLVMPEHRGRRLGAIVKCVGLQRWREVAPGSPCVSTFNAEENRYMLDVNEAVGFRPAAYAAAWEKTLE</sequence>
<protein>
    <submittedName>
        <fullName evidence="2">GNAT family N-acetyltransferase</fullName>
    </submittedName>
</protein>
<dbReference type="InterPro" id="IPR000182">
    <property type="entry name" value="GNAT_dom"/>
</dbReference>
<evidence type="ECO:0000313" key="3">
    <source>
        <dbReference type="Proteomes" id="UP001501645"/>
    </source>
</evidence>
<organism evidence="2 3">
    <name type="scientific">Microbacterium gilvum</name>
    <dbReference type="NCBI Taxonomy" id="1336204"/>
    <lineage>
        <taxon>Bacteria</taxon>
        <taxon>Bacillati</taxon>
        <taxon>Actinomycetota</taxon>
        <taxon>Actinomycetes</taxon>
        <taxon>Micrococcales</taxon>
        <taxon>Microbacteriaceae</taxon>
        <taxon>Microbacterium</taxon>
    </lineage>
</organism>
<dbReference type="Gene3D" id="3.40.630.30">
    <property type="match status" value="1"/>
</dbReference>
<dbReference type="Proteomes" id="UP001501645">
    <property type="component" value="Unassembled WGS sequence"/>
</dbReference>
<dbReference type="PROSITE" id="PS51186">
    <property type="entry name" value="GNAT"/>
    <property type="match status" value="1"/>
</dbReference>
<gene>
    <name evidence="2" type="ORF">GCM10023351_03360</name>
</gene>
<dbReference type="SUPFAM" id="SSF55729">
    <property type="entry name" value="Acyl-CoA N-acyltransferases (Nat)"/>
    <property type="match status" value="2"/>
</dbReference>
<keyword evidence="3" id="KW-1185">Reference proteome</keyword>
<evidence type="ECO:0000259" key="1">
    <source>
        <dbReference type="PROSITE" id="PS51186"/>
    </source>
</evidence>
<comment type="caution">
    <text evidence="2">The sequence shown here is derived from an EMBL/GenBank/DDBJ whole genome shotgun (WGS) entry which is preliminary data.</text>
</comment>
<dbReference type="EMBL" id="BAABKO010000001">
    <property type="protein sequence ID" value="GAA4764000.1"/>
    <property type="molecule type" value="Genomic_DNA"/>
</dbReference>
<evidence type="ECO:0000313" key="2">
    <source>
        <dbReference type="EMBL" id="GAA4764000.1"/>
    </source>
</evidence>
<dbReference type="InterPro" id="IPR016181">
    <property type="entry name" value="Acyl_CoA_acyltransferase"/>
</dbReference>
<feature type="domain" description="N-acetyltransferase" evidence="1">
    <location>
        <begin position="7"/>
        <end position="189"/>
    </location>
</feature>
<dbReference type="RefSeq" id="WP_345435284.1">
    <property type="nucleotide sequence ID" value="NZ_BAABKO010000001.1"/>
</dbReference>
<accession>A0ABP8ZSB0</accession>
<dbReference type="Pfam" id="PF00583">
    <property type="entry name" value="Acetyltransf_1"/>
    <property type="match status" value="1"/>
</dbReference>